<feature type="chain" id="PRO_5030987495" description="Lipoprotein" evidence="2">
    <location>
        <begin position="23"/>
        <end position="241"/>
    </location>
</feature>
<name>A0A7X3G821_9STRE</name>
<dbReference type="OrthoDB" id="2224883at2"/>
<evidence type="ECO:0008006" key="5">
    <source>
        <dbReference type="Google" id="ProtNLM"/>
    </source>
</evidence>
<dbReference type="EMBL" id="WSRS01000018">
    <property type="protein sequence ID" value="MVX58652.1"/>
    <property type="molecule type" value="Genomic_DNA"/>
</dbReference>
<reference evidence="3 4" key="1">
    <citation type="submission" date="2019-12" db="EMBL/GenBank/DDBJ databases">
        <title>Microbes associate with the intestines of laboratory mice.</title>
        <authorList>
            <person name="Navarre W."/>
            <person name="Wong E."/>
        </authorList>
    </citation>
    <scope>NUCLEOTIDE SEQUENCE [LARGE SCALE GENOMIC DNA]</scope>
    <source>
        <strain evidence="3 4">NM51_B2-22</strain>
    </source>
</reference>
<comment type="caution">
    <text evidence="3">The sequence shown here is derived from an EMBL/GenBank/DDBJ whole genome shotgun (WGS) entry which is preliminary data.</text>
</comment>
<dbReference type="RefSeq" id="WP_160332467.1">
    <property type="nucleotide sequence ID" value="NZ_CATKDJ010000151.1"/>
</dbReference>
<gene>
    <name evidence="3" type="ORF">E5983_03175</name>
</gene>
<keyword evidence="2" id="KW-0732">Signal</keyword>
<evidence type="ECO:0000313" key="4">
    <source>
        <dbReference type="Proteomes" id="UP000461595"/>
    </source>
</evidence>
<accession>A0A7X3G821</accession>
<feature type="signal peptide" evidence="2">
    <location>
        <begin position="1"/>
        <end position="22"/>
    </location>
</feature>
<feature type="region of interest" description="Disordered" evidence="1">
    <location>
        <begin position="90"/>
        <end position="123"/>
    </location>
</feature>
<dbReference type="AlphaFoldDB" id="A0A7X3G821"/>
<feature type="compositionally biased region" description="Polar residues" evidence="1">
    <location>
        <begin position="90"/>
        <end position="103"/>
    </location>
</feature>
<evidence type="ECO:0000313" key="3">
    <source>
        <dbReference type="EMBL" id="MVX58652.1"/>
    </source>
</evidence>
<feature type="region of interest" description="Disordered" evidence="1">
    <location>
        <begin position="23"/>
        <end position="73"/>
    </location>
</feature>
<proteinExistence type="predicted"/>
<sequence length="241" mass="24742">MKKYGLCLLAVLALTACTPAKEADVKPAVSSSSSQKLVKSSQSSSSVQKKQEQKMRPSSSVKPAVAGEGVENQSAASKVEAGVGASAGAMSQGTGVGASQETGVSADVSTGGEATGSTVGVPAQTTGIHGESLVAGDFSSIAGIWQDEFGNQLYVQADGTVGVVMAESEAIPELERVNLTRELFLYPEVGSWDGTAYFGRFANDAHTSGLPYVSINAENGTFDLIAAQSTNTYTGIFTRVE</sequence>
<evidence type="ECO:0000256" key="2">
    <source>
        <dbReference type="SAM" id="SignalP"/>
    </source>
</evidence>
<dbReference type="Proteomes" id="UP000461595">
    <property type="component" value="Unassembled WGS sequence"/>
</dbReference>
<feature type="compositionally biased region" description="Low complexity" evidence="1">
    <location>
        <begin position="29"/>
        <end position="48"/>
    </location>
</feature>
<evidence type="ECO:0000256" key="1">
    <source>
        <dbReference type="SAM" id="MobiDB-lite"/>
    </source>
</evidence>
<dbReference type="PROSITE" id="PS51257">
    <property type="entry name" value="PROKAR_LIPOPROTEIN"/>
    <property type="match status" value="1"/>
</dbReference>
<protein>
    <recommendedName>
        <fullName evidence="5">Lipoprotein</fullName>
    </recommendedName>
</protein>
<organism evidence="3 4">
    <name type="scientific">Streptococcus danieliae</name>
    <dbReference type="NCBI Taxonomy" id="747656"/>
    <lineage>
        <taxon>Bacteria</taxon>
        <taxon>Bacillati</taxon>
        <taxon>Bacillota</taxon>
        <taxon>Bacilli</taxon>
        <taxon>Lactobacillales</taxon>
        <taxon>Streptococcaceae</taxon>
        <taxon>Streptococcus</taxon>
    </lineage>
</organism>